<keyword evidence="2" id="KW-1185">Reference proteome</keyword>
<dbReference type="OrthoDB" id="7848123at2"/>
<comment type="caution">
    <text evidence="1">The sequence shown here is derived from an EMBL/GenBank/DDBJ whole genome shotgun (WGS) entry which is preliminary data.</text>
</comment>
<protein>
    <submittedName>
        <fullName evidence="1">Putative photosynthetic complex assembly protein</fullName>
    </submittedName>
</protein>
<organism evidence="1 2">
    <name type="scientific">Roseiarcus fermentans</name>
    <dbReference type="NCBI Taxonomy" id="1473586"/>
    <lineage>
        <taxon>Bacteria</taxon>
        <taxon>Pseudomonadati</taxon>
        <taxon>Pseudomonadota</taxon>
        <taxon>Alphaproteobacteria</taxon>
        <taxon>Hyphomicrobiales</taxon>
        <taxon>Roseiarcaceae</taxon>
        <taxon>Roseiarcus</taxon>
    </lineage>
</organism>
<evidence type="ECO:0000313" key="1">
    <source>
        <dbReference type="EMBL" id="RBP11339.1"/>
    </source>
</evidence>
<dbReference type="RefSeq" id="WP_113890128.1">
    <property type="nucleotide sequence ID" value="NZ_QNRK01000016.1"/>
</dbReference>
<dbReference type="NCBIfam" id="TIGR03054">
    <property type="entry name" value="photo_alph_chp1"/>
    <property type="match status" value="1"/>
</dbReference>
<evidence type="ECO:0000313" key="2">
    <source>
        <dbReference type="Proteomes" id="UP000253529"/>
    </source>
</evidence>
<accession>A0A366FC55</accession>
<dbReference type="InterPro" id="IPR017495">
    <property type="entry name" value="PuhC"/>
</dbReference>
<dbReference type="AlphaFoldDB" id="A0A366FC55"/>
<gene>
    <name evidence="1" type="ORF">DFR50_11633</name>
</gene>
<dbReference type="EMBL" id="QNRK01000016">
    <property type="protein sequence ID" value="RBP11339.1"/>
    <property type="molecule type" value="Genomic_DNA"/>
</dbReference>
<reference evidence="1 2" key="1">
    <citation type="submission" date="2018-06" db="EMBL/GenBank/DDBJ databases">
        <title>Genomic Encyclopedia of Type Strains, Phase IV (KMG-IV): sequencing the most valuable type-strain genomes for metagenomic binning, comparative biology and taxonomic classification.</title>
        <authorList>
            <person name="Goeker M."/>
        </authorList>
    </citation>
    <scope>NUCLEOTIDE SEQUENCE [LARGE SCALE GENOMIC DNA]</scope>
    <source>
        <strain evidence="1 2">DSM 24875</strain>
    </source>
</reference>
<dbReference type="Proteomes" id="UP000253529">
    <property type="component" value="Unassembled WGS sequence"/>
</dbReference>
<proteinExistence type="predicted"/>
<name>A0A366FC55_9HYPH</name>
<sequence length="155" mass="16085">MTDLAAKGPAPGMPKIVLIFAALLVAITVVGAWSARVSGVGRSEAPTATVVRTLALRFDDQPDGSVLVRRASDGAAIYRAAPGTNGFMRATMRGLAHARRQNGVGDETPFVLTAWSDGRTSLEDATTGRRLALEAFGATNAAAFAQLFQASGAVR</sequence>